<dbReference type="SUPFAM" id="SSF52313">
    <property type="entry name" value="Ribosomal protein S2"/>
    <property type="match status" value="1"/>
</dbReference>
<dbReference type="STRING" id="1214573.A0A0G2I8X7"/>
<feature type="region of interest" description="Disordered" evidence="5">
    <location>
        <begin position="15"/>
        <end position="42"/>
    </location>
</feature>
<dbReference type="CDD" id="cd01425">
    <property type="entry name" value="RPS2"/>
    <property type="match status" value="1"/>
</dbReference>
<dbReference type="InterPro" id="IPR005706">
    <property type="entry name" value="Ribosomal_uS2_bac/mit/plastid"/>
</dbReference>
<keyword evidence="3 4" id="KW-0687">Ribonucleoprotein</keyword>
<keyword evidence="7" id="KW-1185">Reference proteome</keyword>
<dbReference type="NCBIfam" id="TIGR01011">
    <property type="entry name" value="rpsB_bact"/>
    <property type="match status" value="1"/>
</dbReference>
<reference evidence="6 7" key="1">
    <citation type="submission" date="2015-05" db="EMBL/GenBank/DDBJ databases">
        <title>Distinctive expansion of gene families associated with plant cell wall degradation and secondary metabolism in the genomes of grapevine trunk pathogens.</title>
        <authorList>
            <person name="Lawrence D.P."/>
            <person name="Travadon R."/>
            <person name="Rolshausen P.E."/>
            <person name="Baumgartner K."/>
        </authorList>
    </citation>
    <scope>NUCLEOTIDE SEQUENCE [LARGE SCALE GENOMIC DNA]</scope>
    <source>
        <strain evidence="6">DA912</strain>
    </source>
</reference>
<dbReference type="OrthoDB" id="2320368at2759"/>
<reference evidence="6 7" key="2">
    <citation type="submission" date="2015-05" db="EMBL/GenBank/DDBJ databases">
        <authorList>
            <person name="Morales-Cruz A."/>
            <person name="Amrine K.C."/>
            <person name="Cantu D."/>
        </authorList>
    </citation>
    <scope>NUCLEOTIDE SEQUENCE [LARGE SCALE GENOMIC DNA]</scope>
    <source>
        <strain evidence="6">DA912</strain>
    </source>
</reference>
<dbReference type="PANTHER" id="PTHR12534:SF0">
    <property type="entry name" value="SMALL RIBOSOMAL SUBUNIT PROTEIN US2M"/>
    <property type="match status" value="1"/>
</dbReference>
<dbReference type="Proteomes" id="UP000034680">
    <property type="component" value="Unassembled WGS sequence"/>
</dbReference>
<comment type="caution">
    <text evidence="6">The sequence shown here is derived from an EMBL/GenBank/DDBJ whole genome shotgun (WGS) entry which is preliminary data.</text>
</comment>
<keyword evidence="2 4" id="KW-0689">Ribosomal protein</keyword>
<feature type="region of interest" description="Disordered" evidence="5">
    <location>
        <begin position="324"/>
        <end position="349"/>
    </location>
</feature>
<dbReference type="AlphaFoldDB" id="A0A0G2I8X7"/>
<dbReference type="HAMAP" id="MF_00291_B">
    <property type="entry name" value="Ribosomal_uS2_B"/>
    <property type="match status" value="1"/>
</dbReference>
<evidence type="ECO:0000256" key="3">
    <source>
        <dbReference type="ARBA" id="ARBA00023274"/>
    </source>
</evidence>
<proteinExistence type="inferred from homology"/>
<evidence type="ECO:0000256" key="4">
    <source>
        <dbReference type="RuleBase" id="RU003631"/>
    </source>
</evidence>
<evidence type="ECO:0000256" key="5">
    <source>
        <dbReference type="SAM" id="MobiDB-lite"/>
    </source>
</evidence>
<protein>
    <submittedName>
        <fullName evidence="6">Putative 37s ribosomal protein mrp4</fullName>
    </submittedName>
</protein>
<dbReference type="InterPro" id="IPR001865">
    <property type="entry name" value="Ribosomal_uS2"/>
</dbReference>
<dbReference type="EMBL" id="LCUC01000134">
    <property type="protein sequence ID" value="KKY36235.1"/>
    <property type="molecule type" value="Genomic_DNA"/>
</dbReference>
<dbReference type="PROSITE" id="PS00962">
    <property type="entry name" value="RIBOSOMAL_S2_1"/>
    <property type="match status" value="1"/>
</dbReference>
<evidence type="ECO:0000313" key="6">
    <source>
        <dbReference type="EMBL" id="KKY36235.1"/>
    </source>
</evidence>
<dbReference type="InterPro" id="IPR023591">
    <property type="entry name" value="Ribosomal_uS2_flav_dom_sf"/>
</dbReference>
<organism evidence="6 7">
    <name type="scientific">Diaporthe ampelina</name>
    <dbReference type="NCBI Taxonomy" id="1214573"/>
    <lineage>
        <taxon>Eukaryota</taxon>
        <taxon>Fungi</taxon>
        <taxon>Dikarya</taxon>
        <taxon>Ascomycota</taxon>
        <taxon>Pezizomycotina</taxon>
        <taxon>Sordariomycetes</taxon>
        <taxon>Sordariomycetidae</taxon>
        <taxon>Diaporthales</taxon>
        <taxon>Diaporthaceae</taxon>
        <taxon>Diaporthe</taxon>
    </lineage>
</organism>
<dbReference type="Gene3D" id="3.40.50.10490">
    <property type="entry name" value="Glucose-6-phosphate isomerase like protein, domain 1"/>
    <property type="match status" value="1"/>
</dbReference>
<evidence type="ECO:0000256" key="1">
    <source>
        <dbReference type="ARBA" id="ARBA00006242"/>
    </source>
</evidence>
<dbReference type="GO" id="GO:0003735">
    <property type="term" value="F:structural constituent of ribosome"/>
    <property type="evidence" value="ECO:0007669"/>
    <property type="project" value="InterPro"/>
</dbReference>
<dbReference type="GO" id="GO:0005763">
    <property type="term" value="C:mitochondrial small ribosomal subunit"/>
    <property type="evidence" value="ECO:0007669"/>
    <property type="project" value="TreeGrafter"/>
</dbReference>
<name>A0A0G2I8X7_9PEZI</name>
<dbReference type="Pfam" id="PF00318">
    <property type="entry name" value="Ribosomal_S2"/>
    <property type="match status" value="1"/>
</dbReference>
<dbReference type="PRINTS" id="PR00395">
    <property type="entry name" value="RIBOSOMALS2"/>
</dbReference>
<dbReference type="PANTHER" id="PTHR12534">
    <property type="entry name" value="30S RIBOSOMAL PROTEIN S2 PROKARYOTIC AND ORGANELLAR"/>
    <property type="match status" value="1"/>
</dbReference>
<dbReference type="InterPro" id="IPR018130">
    <property type="entry name" value="Ribosomal_uS2_CS"/>
</dbReference>
<evidence type="ECO:0000256" key="2">
    <source>
        <dbReference type="ARBA" id="ARBA00022980"/>
    </source>
</evidence>
<evidence type="ECO:0000313" key="7">
    <source>
        <dbReference type="Proteomes" id="UP000034680"/>
    </source>
</evidence>
<sequence>MILRNSGLRHCRQAFAAPQQDAEDVTERPAAGYSPQTRSVTRQATVPVDKSIARNYLKFKRIQAAIGGLGSVVHERFDPSSLLRDPPRPEDVTLELLMSSQTHMGHNTSLWNPANQRYIYGAREGIHIISLEETAAALRRAARVVEEVAYLGGLMLFVGNRKGQVEVTARSAEMAGACHLFSRWVPGTITNRDQILGRGGLHVVDEKDRPLPGFEGYLTESRPLMPELVVVFNPLENYTMLQECAQENIPTIGLIDTDADPTQVTYVIPGNDDSLRSVSVIAGVLGRAGERGQERRKAEAANGICTWRNQPDIEKWMEDEKARAASAAQAEAEAERASAQGDFGSRSIF</sequence>
<comment type="similarity">
    <text evidence="1 4">Belongs to the universal ribosomal protein uS2 family.</text>
</comment>
<accession>A0A0G2I8X7</accession>
<dbReference type="GO" id="GO:0006412">
    <property type="term" value="P:translation"/>
    <property type="evidence" value="ECO:0007669"/>
    <property type="project" value="InterPro"/>
</dbReference>
<dbReference type="PROSITE" id="PS00963">
    <property type="entry name" value="RIBOSOMAL_S2_2"/>
    <property type="match status" value="1"/>
</dbReference>
<gene>
    <name evidence="6" type="ORF">UCDDA912_g03779</name>
</gene>